<dbReference type="GO" id="GO:0005829">
    <property type="term" value="C:cytosol"/>
    <property type="evidence" value="ECO:0007669"/>
    <property type="project" value="TreeGrafter"/>
</dbReference>
<gene>
    <name evidence="5" type="ORF">GGD55_005890</name>
</gene>
<dbReference type="RefSeq" id="WP_018326318.1">
    <property type="nucleotide sequence ID" value="NZ_JACHBK010000017.1"/>
</dbReference>
<feature type="domain" description="HTH araC/xylS-type" evidence="4">
    <location>
        <begin position="247"/>
        <end position="345"/>
    </location>
</feature>
<organism evidence="5 6">
    <name type="scientific">Rhizobium giardinii</name>
    <dbReference type="NCBI Taxonomy" id="56731"/>
    <lineage>
        <taxon>Bacteria</taxon>
        <taxon>Pseudomonadati</taxon>
        <taxon>Pseudomonadota</taxon>
        <taxon>Alphaproteobacteria</taxon>
        <taxon>Hyphomicrobiales</taxon>
        <taxon>Rhizobiaceae</taxon>
        <taxon>Rhizobium/Agrobacterium group</taxon>
        <taxon>Rhizobium</taxon>
    </lineage>
</organism>
<evidence type="ECO:0000256" key="2">
    <source>
        <dbReference type="ARBA" id="ARBA00023125"/>
    </source>
</evidence>
<evidence type="ECO:0000313" key="6">
    <source>
        <dbReference type="Proteomes" id="UP000585507"/>
    </source>
</evidence>
<dbReference type="AlphaFoldDB" id="A0A7W8UGV3"/>
<keyword evidence="6" id="KW-1185">Reference proteome</keyword>
<accession>A0A7W8UGV3</accession>
<dbReference type="Proteomes" id="UP000585507">
    <property type="component" value="Unassembled WGS sequence"/>
</dbReference>
<sequence length="357" mass="40195">MPKLLLKDWERKSALIRVFVLQVVIQGLAGEGDRLNALLKRHNLSDARLGNPYATVDLADYLAFFEDAAATFSDPVLGARLGMNLRPGDFWPIGLVLMQAGSISSALAHFCRYAPAFQTGSTFPLRSSAEGLICSYDVHSAPFDQDLFRQDNEFTLACICSQIRTAFNKKWRPLEVRFRHRSHGQDRLLERLFDAPVLFGQTHNSLVMDPREAEQQHRKEDRELISILNQHLGTLVAASNIELSVTEQVLALIHVKLGISSVAIPDLAKEMRMTARSLQRRLEEEGTSVREILQEHRQRMAENYLSRGDMTMDEISVALGYAEPLIFARAFKLWTGSSPLRRHGNKGLVRPTSSAEE</sequence>
<keyword evidence="1" id="KW-0805">Transcription regulation</keyword>
<comment type="caution">
    <text evidence="5">The sequence shown here is derived from an EMBL/GenBank/DDBJ whole genome shotgun (WGS) entry which is preliminary data.</text>
</comment>
<dbReference type="GO" id="GO:0003700">
    <property type="term" value="F:DNA-binding transcription factor activity"/>
    <property type="evidence" value="ECO:0007669"/>
    <property type="project" value="InterPro"/>
</dbReference>
<keyword evidence="3" id="KW-0804">Transcription</keyword>
<dbReference type="SMART" id="SM00342">
    <property type="entry name" value="HTH_ARAC"/>
    <property type="match status" value="1"/>
</dbReference>
<keyword evidence="2 5" id="KW-0238">DNA-binding</keyword>
<dbReference type="SUPFAM" id="SSF46689">
    <property type="entry name" value="Homeodomain-like"/>
    <property type="match status" value="1"/>
</dbReference>
<evidence type="ECO:0000259" key="4">
    <source>
        <dbReference type="PROSITE" id="PS01124"/>
    </source>
</evidence>
<proteinExistence type="predicted"/>
<evidence type="ECO:0000313" key="5">
    <source>
        <dbReference type="EMBL" id="MBB5539146.1"/>
    </source>
</evidence>
<dbReference type="Pfam" id="PF12833">
    <property type="entry name" value="HTH_18"/>
    <property type="match status" value="1"/>
</dbReference>
<dbReference type="PANTHER" id="PTHR47894:SF4">
    <property type="entry name" value="HTH-TYPE TRANSCRIPTIONAL REGULATOR GADX"/>
    <property type="match status" value="1"/>
</dbReference>
<dbReference type="EMBL" id="JACHBK010000017">
    <property type="protein sequence ID" value="MBB5539146.1"/>
    <property type="molecule type" value="Genomic_DNA"/>
</dbReference>
<evidence type="ECO:0000256" key="3">
    <source>
        <dbReference type="ARBA" id="ARBA00023163"/>
    </source>
</evidence>
<dbReference type="PROSITE" id="PS01124">
    <property type="entry name" value="HTH_ARAC_FAMILY_2"/>
    <property type="match status" value="1"/>
</dbReference>
<dbReference type="PANTHER" id="PTHR47894">
    <property type="entry name" value="HTH-TYPE TRANSCRIPTIONAL REGULATOR GADX"/>
    <property type="match status" value="1"/>
</dbReference>
<name>A0A7W8UGV3_9HYPH</name>
<dbReference type="InterPro" id="IPR032687">
    <property type="entry name" value="AraC-type_N"/>
</dbReference>
<reference evidence="5 6" key="1">
    <citation type="submission" date="2020-08" db="EMBL/GenBank/DDBJ databases">
        <title>Genomic Encyclopedia of Type Strains, Phase IV (KMG-V): Genome sequencing to study the core and pangenomes of soil and plant-associated prokaryotes.</title>
        <authorList>
            <person name="Whitman W."/>
        </authorList>
    </citation>
    <scope>NUCLEOTIDE SEQUENCE [LARGE SCALE GENOMIC DNA]</scope>
    <source>
        <strain evidence="5 6">SEMIA 4084</strain>
    </source>
</reference>
<protein>
    <submittedName>
        <fullName evidence="5">AraC-like DNA-binding protein</fullName>
    </submittedName>
</protein>
<dbReference type="Gene3D" id="1.10.10.60">
    <property type="entry name" value="Homeodomain-like"/>
    <property type="match status" value="1"/>
</dbReference>
<dbReference type="GO" id="GO:0000976">
    <property type="term" value="F:transcription cis-regulatory region binding"/>
    <property type="evidence" value="ECO:0007669"/>
    <property type="project" value="TreeGrafter"/>
</dbReference>
<dbReference type="InterPro" id="IPR009057">
    <property type="entry name" value="Homeodomain-like_sf"/>
</dbReference>
<evidence type="ECO:0000256" key="1">
    <source>
        <dbReference type="ARBA" id="ARBA00023015"/>
    </source>
</evidence>
<dbReference type="Pfam" id="PF12625">
    <property type="entry name" value="Arabinose_bd"/>
    <property type="match status" value="1"/>
</dbReference>
<dbReference type="InterPro" id="IPR018060">
    <property type="entry name" value="HTH_AraC"/>
</dbReference>